<dbReference type="PROSITE" id="PS51257">
    <property type="entry name" value="PROKAR_LIPOPROTEIN"/>
    <property type="match status" value="1"/>
</dbReference>
<gene>
    <name evidence="2" type="ORF">KZ829_19315</name>
</gene>
<evidence type="ECO:0000256" key="1">
    <source>
        <dbReference type="SAM" id="SignalP"/>
    </source>
</evidence>
<dbReference type="RefSeq" id="WP_220145303.1">
    <property type="nucleotide sequence ID" value="NZ_JAHXZI010000009.1"/>
</dbReference>
<protein>
    <recommendedName>
        <fullName evidence="4">Lipoprotein</fullName>
    </recommendedName>
</protein>
<sequence length="206" mass="21088">MKISKVAVGALLAVGGCSSASSSTPQAEAPSAPAGAAATAAVRVGAAGSACELPVSFELAEDWEPKAVDVEALGELAELARVGVFTVRCEVDAKPAGNIGFLRVHVAGGLSGAPRDHLKMFVKASARGKEVSGVSYSDVQIGGGQAAEVTWESYSKELDHQSKYSAFALNTKDGAMVVQLSPFGADEHPGMLPAFQLAERTLTINS</sequence>
<feature type="chain" id="PRO_5045679019" description="Lipoprotein" evidence="1">
    <location>
        <begin position="21"/>
        <end position="206"/>
    </location>
</feature>
<evidence type="ECO:0000313" key="3">
    <source>
        <dbReference type="Proteomes" id="UP001519863"/>
    </source>
</evidence>
<keyword evidence="3" id="KW-1185">Reference proteome</keyword>
<dbReference type="EMBL" id="JAHXZI010000009">
    <property type="protein sequence ID" value="MBW6435894.1"/>
    <property type="molecule type" value="Genomic_DNA"/>
</dbReference>
<feature type="signal peptide" evidence="1">
    <location>
        <begin position="1"/>
        <end position="20"/>
    </location>
</feature>
<evidence type="ECO:0008006" key="4">
    <source>
        <dbReference type="Google" id="ProtNLM"/>
    </source>
</evidence>
<dbReference type="InterPro" id="IPR044058">
    <property type="entry name" value="Lipoprotein_23"/>
</dbReference>
<dbReference type="Pfam" id="PF18966">
    <property type="entry name" value="Lipoprotein_23"/>
    <property type="match status" value="1"/>
</dbReference>
<dbReference type="Proteomes" id="UP001519863">
    <property type="component" value="Unassembled WGS sequence"/>
</dbReference>
<proteinExistence type="predicted"/>
<accession>A0ABS7B613</accession>
<name>A0ABS7B613_9ACTN</name>
<comment type="caution">
    <text evidence="2">The sequence shown here is derived from an EMBL/GenBank/DDBJ whole genome shotgun (WGS) entry which is preliminary data.</text>
</comment>
<evidence type="ECO:0000313" key="2">
    <source>
        <dbReference type="EMBL" id="MBW6435894.1"/>
    </source>
</evidence>
<reference evidence="2 3" key="1">
    <citation type="journal article" date="2013" name="Antonie Van Leeuwenhoek">
        <title>Actinoplanes hulinensis sp. nov., a novel actinomycete isolated from soybean root (Glycine max (L.) Merr).</title>
        <authorList>
            <person name="Shen Y."/>
            <person name="Liu C."/>
            <person name="Wang X."/>
            <person name="Zhao J."/>
            <person name="Jia F."/>
            <person name="Zhang Y."/>
            <person name="Wang L."/>
            <person name="Yang D."/>
            <person name="Xiang W."/>
        </authorList>
    </citation>
    <scope>NUCLEOTIDE SEQUENCE [LARGE SCALE GENOMIC DNA]</scope>
    <source>
        <strain evidence="2 3">NEAU-M9</strain>
    </source>
</reference>
<keyword evidence="1" id="KW-0732">Signal</keyword>
<organism evidence="2 3">
    <name type="scientific">Actinoplanes hulinensis</name>
    <dbReference type="NCBI Taxonomy" id="1144547"/>
    <lineage>
        <taxon>Bacteria</taxon>
        <taxon>Bacillati</taxon>
        <taxon>Actinomycetota</taxon>
        <taxon>Actinomycetes</taxon>
        <taxon>Micromonosporales</taxon>
        <taxon>Micromonosporaceae</taxon>
        <taxon>Actinoplanes</taxon>
    </lineage>
</organism>